<keyword evidence="1" id="KW-0472">Membrane</keyword>
<organism evidence="2 3">
    <name type="scientific">Candidatus Terrybacteria bacterium RIFCSPHIGHO2_01_FULL_48_17</name>
    <dbReference type="NCBI Taxonomy" id="1802362"/>
    <lineage>
        <taxon>Bacteria</taxon>
        <taxon>Candidatus Terryibacteriota</taxon>
    </lineage>
</organism>
<evidence type="ECO:0000313" key="3">
    <source>
        <dbReference type="Proteomes" id="UP000177629"/>
    </source>
</evidence>
<keyword evidence="1" id="KW-1133">Transmembrane helix</keyword>
<dbReference type="AlphaFoldDB" id="A0A1G2PL17"/>
<dbReference type="Proteomes" id="UP000177629">
    <property type="component" value="Unassembled WGS sequence"/>
</dbReference>
<evidence type="ECO:0000256" key="1">
    <source>
        <dbReference type="SAM" id="Phobius"/>
    </source>
</evidence>
<feature type="transmembrane region" description="Helical" evidence="1">
    <location>
        <begin position="21"/>
        <end position="49"/>
    </location>
</feature>
<protein>
    <submittedName>
        <fullName evidence="2">Uncharacterized protein</fullName>
    </submittedName>
</protein>
<keyword evidence="1" id="KW-0812">Transmembrane</keyword>
<name>A0A1G2PL17_9BACT</name>
<evidence type="ECO:0000313" key="2">
    <source>
        <dbReference type="EMBL" id="OHA48963.1"/>
    </source>
</evidence>
<reference evidence="2 3" key="1">
    <citation type="journal article" date="2016" name="Nat. Commun.">
        <title>Thousands of microbial genomes shed light on interconnected biogeochemical processes in an aquifer system.</title>
        <authorList>
            <person name="Anantharaman K."/>
            <person name="Brown C.T."/>
            <person name="Hug L.A."/>
            <person name="Sharon I."/>
            <person name="Castelle C.J."/>
            <person name="Probst A.J."/>
            <person name="Thomas B.C."/>
            <person name="Singh A."/>
            <person name="Wilkins M.J."/>
            <person name="Karaoz U."/>
            <person name="Brodie E.L."/>
            <person name="Williams K.H."/>
            <person name="Hubbard S.S."/>
            <person name="Banfield J.F."/>
        </authorList>
    </citation>
    <scope>NUCLEOTIDE SEQUENCE [LARGE SCALE GENOMIC DNA]</scope>
</reference>
<comment type="caution">
    <text evidence="2">The sequence shown here is derived from an EMBL/GenBank/DDBJ whole genome shotgun (WGS) entry which is preliminary data.</text>
</comment>
<accession>A0A1G2PL17</accession>
<proteinExistence type="predicted"/>
<dbReference type="EMBL" id="MHSS01000002">
    <property type="protein sequence ID" value="OHA48963.1"/>
    <property type="molecule type" value="Genomic_DNA"/>
</dbReference>
<sequence>MARPKLSFKRIRFPSISRAALIRNIGNAFFAIGFLIIVGGVFAVLWFVFVRSQEQPEVSVPPMPSVNREDLDALVNELNRRNEEHPKTPLIPTRNPFQ</sequence>
<gene>
    <name evidence="2" type="ORF">A2806_04715</name>
</gene>
<dbReference type="STRING" id="1802362.A2806_04715"/>